<dbReference type="OrthoDB" id="1826454at2"/>
<evidence type="ECO:0000313" key="2">
    <source>
        <dbReference type="EMBL" id="OIJ18883.1"/>
    </source>
</evidence>
<feature type="transmembrane region" description="Helical" evidence="1">
    <location>
        <begin position="186"/>
        <end position="207"/>
    </location>
</feature>
<proteinExistence type="predicted"/>
<feature type="transmembrane region" description="Helical" evidence="1">
    <location>
        <begin position="88"/>
        <end position="108"/>
    </location>
</feature>
<dbReference type="RefSeq" id="WP_071390555.1">
    <property type="nucleotide sequence ID" value="NZ_MLQS01000024.1"/>
</dbReference>
<accession>A0A1S2M367</accession>
<feature type="transmembrane region" description="Helical" evidence="1">
    <location>
        <begin position="148"/>
        <end position="166"/>
    </location>
</feature>
<dbReference type="STRING" id="472963.BKP45_15245"/>
<dbReference type="InterPro" id="IPR025699">
    <property type="entry name" value="ABC2_memb-like"/>
</dbReference>
<feature type="transmembrane region" description="Helical" evidence="1">
    <location>
        <begin position="39"/>
        <end position="59"/>
    </location>
</feature>
<gene>
    <name evidence="2" type="ORF">BKP45_15245</name>
</gene>
<dbReference type="EMBL" id="MLQS01000024">
    <property type="protein sequence ID" value="OIJ18883.1"/>
    <property type="molecule type" value="Genomic_DNA"/>
</dbReference>
<keyword evidence="3" id="KW-1185">Reference proteome</keyword>
<sequence length="213" mass="24251">MLLHLVKKDILLVKKYLLFTLLAVIAIPLFIMARIPEFLGFNAFLISVIFAKFMLYQYVSMAEMKYPKATALLCGTPYPRSMLIKARYAFLLLIFAYCYVAYTVLALFVPKVEYLTLLSILTALLISTILFGVYTPIQYKLGYERTKYFFSIVIVATPFILPALSNVDIRLDFSELFTMSMLGKCLILIVAVIAILCISLIVSIKIYSKKDLL</sequence>
<dbReference type="AlphaFoldDB" id="A0A1S2M367"/>
<feature type="transmembrane region" description="Helical" evidence="1">
    <location>
        <begin position="114"/>
        <end position="136"/>
    </location>
</feature>
<dbReference type="Proteomes" id="UP000180057">
    <property type="component" value="Unassembled WGS sequence"/>
</dbReference>
<reference evidence="2 3" key="1">
    <citation type="submission" date="2016-10" db="EMBL/GenBank/DDBJ databases">
        <title>Draft genome sequences of four alkaliphilic bacteria belonging to the Anaerobacillus genus.</title>
        <authorList>
            <person name="Bassil N.M."/>
            <person name="Lloyd J.R."/>
        </authorList>
    </citation>
    <scope>NUCLEOTIDE SEQUENCE [LARGE SCALE GENOMIC DNA]</scope>
    <source>
        <strain evidence="2 3">DSM 22531</strain>
    </source>
</reference>
<organism evidence="2 3">
    <name type="scientific">Anaerobacillus alkalidiazotrophicus</name>
    <dbReference type="NCBI Taxonomy" id="472963"/>
    <lineage>
        <taxon>Bacteria</taxon>
        <taxon>Bacillati</taxon>
        <taxon>Bacillota</taxon>
        <taxon>Bacilli</taxon>
        <taxon>Bacillales</taxon>
        <taxon>Bacillaceae</taxon>
        <taxon>Anaerobacillus</taxon>
    </lineage>
</organism>
<dbReference type="Pfam" id="PF13346">
    <property type="entry name" value="ABC2_membrane_5"/>
    <property type="match status" value="1"/>
</dbReference>
<evidence type="ECO:0000256" key="1">
    <source>
        <dbReference type="SAM" id="Phobius"/>
    </source>
</evidence>
<feature type="transmembrane region" description="Helical" evidence="1">
    <location>
        <begin position="12"/>
        <end position="33"/>
    </location>
</feature>
<evidence type="ECO:0000313" key="3">
    <source>
        <dbReference type="Proteomes" id="UP000180057"/>
    </source>
</evidence>
<keyword evidence="1" id="KW-0472">Membrane</keyword>
<protein>
    <submittedName>
        <fullName evidence="2">ABC transporter permease</fullName>
    </submittedName>
</protein>
<keyword evidence="1" id="KW-0812">Transmembrane</keyword>
<keyword evidence="1" id="KW-1133">Transmembrane helix</keyword>
<comment type="caution">
    <text evidence="2">The sequence shown here is derived from an EMBL/GenBank/DDBJ whole genome shotgun (WGS) entry which is preliminary data.</text>
</comment>
<name>A0A1S2M367_9BACI</name>